<reference evidence="4" key="1">
    <citation type="submission" date="2016-10" db="EMBL/GenBank/DDBJ databases">
        <authorList>
            <person name="Varghese N."/>
            <person name="Submissions S."/>
        </authorList>
    </citation>
    <scope>NUCLEOTIDE SEQUENCE [LARGE SCALE GENOMIC DNA]</scope>
    <source>
        <strain evidence="4">CGMCC 1.8975</strain>
    </source>
</reference>
<protein>
    <recommendedName>
        <fullName evidence="2">DUF8201 domain-containing protein</fullName>
    </recommendedName>
</protein>
<accession>A0A1H3HP47</accession>
<dbReference type="EMBL" id="FNOV01000006">
    <property type="protein sequence ID" value="SDY16568.1"/>
    <property type="molecule type" value="Genomic_DNA"/>
</dbReference>
<keyword evidence="4" id="KW-1185">Reference proteome</keyword>
<feature type="transmembrane region" description="Helical" evidence="1">
    <location>
        <begin position="438"/>
        <end position="455"/>
    </location>
</feature>
<dbReference type="Proteomes" id="UP000199249">
    <property type="component" value="Unassembled WGS sequence"/>
</dbReference>
<dbReference type="STRING" id="651662.SAMN04488069_10657"/>
<feature type="transmembrane region" description="Helical" evidence="1">
    <location>
        <begin position="58"/>
        <end position="80"/>
    </location>
</feature>
<feature type="transmembrane region" description="Helical" evidence="1">
    <location>
        <begin position="177"/>
        <end position="194"/>
    </location>
</feature>
<feature type="transmembrane region" description="Helical" evidence="1">
    <location>
        <begin position="100"/>
        <end position="119"/>
    </location>
</feature>
<feature type="domain" description="DUF8201" evidence="2">
    <location>
        <begin position="1"/>
        <end position="470"/>
    </location>
</feature>
<keyword evidence="1" id="KW-0472">Membrane</keyword>
<feature type="transmembrane region" description="Helical" evidence="1">
    <location>
        <begin position="405"/>
        <end position="426"/>
    </location>
</feature>
<feature type="transmembrane region" description="Helical" evidence="1">
    <location>
        <begin position="315"/>
        <end position="332"/>
    </location>
</feature>
<dbReference type="Pfam" id="PF26626">
    <property type="entry name" value="DUF8201"/>
    <property type="match status" value="1"/>
</dbReference>
<feature type="transmembrane region" description="Helical" evidence="1">
    <location>
        <begin position="462"/>
        <end position="478"/>
    </location>
</feature>
<keyword evidence="1" id="KW-0812">Transmembrane</keyword>
<dbReference type="OrthoDB" id="344987at2"/>
<evidence type="ECO:0000259" key="2">
    <source>
        <dbReference type="Pfam" id="PF26626"/>
    </source>
</evidence>
<sequence>MLLILGSWLLLALVTTTLGWSAWRALADNRPAVLPLPLEVLSLAGVALLLVGLAPVSLVLPLGSGAVRGGLALLVTALLLGQRRALAAELRRWWAAPHPVAWWAGAGLLGLLLLALLLYQQGRSHNYDEQLYYLQTLHWLERFAVVPGLGNLHGRLAFNSHLFLGTAVFAIPTPTGTYYPLPTYLSVLLAAAAARGVARGIHADKAARTVSAGAALLLFGTYFYVFRSHLPSPAPDCALIIFLSFIFLLYSGFLGPYEVRGAAGRPRLLLLTLLSYVAVTIKLSALPILLLPLHGWWVAHRAAHVPTASGPANRVWPTLLGLGVVVFLPWLIRNLVLSGYPVYPLPGLPGLPVDWRMPPELVLIEQRLVTNIARDVLPAARYGPVETSWQQWLPRWWQYEAHNSPITTVLLVLAAVAPLVALWQAWRSAGLRKLSLSQPGWLSSWLVALAGGLFWFTLAPDYRFGAGFLLVLAFWPWLPLPLPRWLGTLMLTAVVVGTLQLMRDPVYGLRHPRPGAVAGLLWPTLPPLLPSRPVRLPGGQVVRVAVGELGPCGETPLPCTHAIVPGLEFRGNSLAEGFRVRPPAAQR</sequence>
<feature type="transmembrane region" description="Helical" evidence="1">
    <location>
        <begin position="31"/>
        <end position="51"/>
    </location>
</feature>
<proteinExistence type="predicted"/>
<evidence type="ECO:0000313" key="3">
    <source>
        <dbReference type="EMBL" id="SDY16568.1"/>
    </source>
</evidence>
<feature type="transmembrane region" description="Helical" evidence="1">
    <location>
        <begin position="269"/>
        <end position="295"/>
    </location>
</feature>
<name>A0A1H3HP47_9BACT</name>
<dbReference type="InterPro" id="IPR058514">
    <property type="entry name" value="DUF8201"/>
</dbReference>
<dbReference type="InterPro" id="IPR058065">
    <property type="entry name" value="LIC_10190-like"/>
</dbReference>
<feature type="transmembrane region" description="Helical" evidence="1">
    <location>
        <begin position="206"/>
        <end position="226"/>
    </location>
</feature>
<dbReference type="AlphaFoldDB" id="A0A1H3HP47"/>
<gene>
    <name evidence="3" type="ORF">SAMN04488069_10657</name>
</gene>
<evidence type="ECO:0000313" key="4">
    <source>
        <dbReference type="Proteomes" id="UP000199249"/>
    </source>
</evidence>
<keyword evidence="1" id="KW-1133">Transmembrane helix</keyword>
<organism evidence="3 4">
    <name type="scientific">Hymenobacter psychrophilus</name>
    <dbReference type="NCBI Taxonomy" id="651662"/>
    <lineage>
        <taxon>Bacteria</taxon>
        <taxon>Pseudomonadati</taxon>
        <taxon>Bacteroidota</taxon>
        <taxon>Cytophagia</taxon>
        <taxon>Cytophagales</taxon>
        <taxon>Hymenobacteraceae</taxon>
        <taxon>Hymenobacter</taxon>
    </lineage>
</organism>
<dbReference type="NCBIfam" id="NF047510">
    <property type="entry name" value="LIC_10190_fam"/>
    <property type="match status" value="1"/>
</dbReference>
<feature type="transmembrane region" description="Helical" evidence="1">
    <location>
        <begin position="238"/>
        <end position="257"/>
    </location>
</feature>
<dbReference type="RefSeq" id="WP_092739662.1">
    <property type="nucleotide sequence ID" value="NZ_FNOV01000006.1"/>
</dbReference>
<evidence type="ECO:0000256" key="1">
    <source>
        <dbReference type="SAM" id="Phobius"/>
    </source>
</evidence>